<name>A0A7S0EGQ8_9CRYP</name>
<dbReference type="InterPro" id="IPR003035">
    <property type="entry name" value="RWP-RK_dom"/>
</dbReference>
<reference evidence="9" key="1">
    <citation type="submission" date="2021-01" db="EMBL/GenBank/DDBJ databases">
        <authorList>
            <person name="Corre E."/>
            <person name="Pelletier E."/>
            <person name="Niang G."/>
            <person name="Scheremetjew M."/>
            <person name="Finn R."/>
            <person name="Kale V."/>
            <person name="Holt S."/>
            <person name="Cochrane G."/>
            <person name="Meng A."/>
            <person name="Brown T."/>
            <person name="Cohen L."/>
        </authorList>
    </citation>
    <scope>NUCLEOTIDE SEQUENCE</scope>
    <source>
        <strain evidence="9">CCMP325</strain>
    </source>
</reference>
<feature type="compositionally biased region" description="Low complexity" evidence="7">
    <location>
        <begin position="41"/>
        <end position="52"/>
    </location>
</feature>
<feature type="region of interest" description="Disordered" evidence="7">
    <location>
        <begin position="1"/>
        <end position="52"/>
    </location>
</feature>
<evidence type="ECO:0000256" key="3">
    <source>
        <dbReference type="ARBA" id="ARBA00023054"/>
    </source>
</evidence>
<gene>
    <name evidence="9" type="ORF">HPHI1048_LOCUS10778</name>
</gene>
<dbReference type="Pfam" id="PF02042">
    <property type="entry name" value="RWP-RK"/>
    <property type="match status" value="1"/>
</dbReference>
<protein>
    <recommendedName>
        <fullName evidence="8">RWP-RK domain-containing protein</fullName>
    </recommendedName>
</protein>
<dbReference type="PANTHER" id="PTHR46373">
    <property type="entry name" value="PROTEIN RKD4"/>
    <property type="match status" value="1"/>
</dbReference>
<sequence length="268" mass="29045">MQMQDTNWSSYHSHVFPQDNQDLSSLPPAVPRTPPIQLPVQDAAPDPQAASSRVALVCPRKRKAGNGQSARQPDDPVVLTRELLEGLFDRSLASASEALGICPTAIKKACRRLGIDKWPYKGSAGRSSNSPTPPSSSSGSGKYAPSVEVSACEDLPLSSHQVDSLFLADAVSSDQLPFQELFMDEVFMPSSYNACDSEIGYSSSCQDAQHRPQLQRRDSLEKYARMLAVPPGEEGRGEAMFWKELLANLPAEAKGRSVVADFDFGCSV</sequence>
<evidence type="ECO:0000256" key="5">
    <source>
        <dbReference type="ARBA" id="ARBA00023163"/>
    </source>
</evidence>
<feature type="domain" description="RWP-RK" evidence="8">
    <location>
        <begin position="62"/>
        <end position="146"/>
    </location>
</feature>
<feature type="compositionally biased region" description="Pro residues" evidence="7">
    <location>
        <begin position="28"/>
        <end position="37"/>
    </location>
</feature>
<feature type="compositionally biased region" description="Polar residues" evidence="7">
    <location>
        <begin position="1"/>
        <end position="24"/>
    </location>
</feature>
<evidence type="ECO:0000256" key="6">
    <source>
        <dbReference type="ARBA" id="ARBA00023242"/>
    </source>
</evidence>
<proteinExistence type="predicted"/>
<evidence type="ECO:0000256" key="1">
    <source>
        <dbReference type="ARBA" id="ARBA00004049"/>
    </source>
</evidence>
<dbReference type="EMBL" id="HBEO01015833">
    <property type="protein sequence ID" value="CAD8484674.1"/>
    <property type="molecule type" value="Transcribed_RNA"/>
</dbReference>
<keyword evidence="4" id="KW-0238">DNA-binding</keyword>
<accession>A0A7S0EGQ8</accession>
<organism evidence="9">
    <name type="scientific">Hanusia phi</name>
    <dbReference type="NCBI Taxonomy" id="3032"/>
    <lineage>
        <taxon>Eukaryota</taxon>
        <taxon>Cryptophyceae</taxon>
        <taxon>Pyrenomonadales</taxon>
        <taxon>Geminigeraceae</taxon>
        <taxon>Hanusia</taxon>
    </lineage>
</organism>
<keyword evidence="5" id="KW-0804">Transcription</keyword>
<keyword evidence="2" id="KW-0805">Transcription regulation</keyword>
<keyword evidence="6" id="KW-0539">Nucleus</keyword>
<evidence type="ECO:0000256" key="7">
    <source>
        <dbReference type="SAM" id="MobiDB-lite"/>
    </source>
</evidence>
<dbReference type="AlphaFoldDB" id="A0A7S0EGQ8"/>
<feature type="compositionally biased region" description="Low complexity" evidence="7">
    <location>
        <begin position="125"/>
        <end position="144"/>
    </location>
</feature>
<feature type="region of interest" description="Disordered" evidence="7">
    <location>
        <begin position="121"/>
        <end position="144"/>
    </location>
</feature>
<evidence type="ECO:0000256" key="2">
    <source>
        <dbReference type="ARBA" id="ARBA00023015"/>
    </source>
</evidence>
<dbReference type="PROSITE" id="PS51519">
    <property type="entry name" value="RWP_RK"/>
    <property type="match status" value="1"/>
</dbReference>
<evidence type="ECO:0000259" key="8">
    <source>
        <dbReference type="PROSITE" id="PS51519"/>
    </source>
</evidence>
<evidence type="ECO:0000313" key="9">
    <source>
        <dbReference type="EMBL" id="CAD8484674.1"/>
    </source>
</evidence>
<evidence type="ECO:0000256" key="4">
    <source>
        <dbReference type="ARBA" id="ARBA00023125"/>
    </source>
</evidence>
<dbReference type="GO" id="GO:0003677">
    <property type="term" value="F:DNA binding"/>
    <property type="evidence" value="ECO:0007669"/>
    <property type="project" value="UniProtKB-KW"/>
</dbReference>
<comment type="function">
    <text evidence="1">Putative transcription factor.</text>
</comment>
<dbReference type="GO" id="GO:0003700">
    <property type="term" value="F:DNA-binding transcription factor activity"/>
    <property type="evidence" value="ECO:0007669"/>
    <property type="project" value="InterPro"/>
</dbReference>
<dbReference type="InterPro" id="IPR044607">
    <property type="entry name" value="RKD-like"/>
</dbReference>
<keyword evidence="3" id="KW-0175">Coiled coil</keyword>
<dbReference type="PANTHER" id="PTHR46373:SF2">
    <property type="entry name" value="RWP-RK DOMAIN-CONTAINING PROTEIN"/>
    <property type="match status" value="1"/>
</dbReference>